<name>C7RIU5_ACCRE</name>
<dbReference type="HOGENOM" id="CLU_1782608_0_0_4"/>
<dbReference type="STRING" id="522306.CAP2UW1_0057"/>
<gene>
    <name evidence="1" type="ordered locus">CAP2UW1_0057</name>
</gene>
<reference evidence="1" key="2">
    <citation type="submission" date="2009-09" db="EMBL/GenBank/DDBJ databases">
        <title>Complete sequence of chromosome of Candidatus Accumulibacter phosphatis clade IIA str. UW-1.</title>
        <authorList>
            <consortium name="US DOE Joint Genome Institute"/>
            <person name="Martin H.G."/>
            <person name="Ivanova N."/>
            <person name="Kunin V."/>
            <person name="Warnecke F."/>
            <person name="Barry K."/>
            <person name="He S."/>
            <person name="Salamov A."/>
            <person name="Szeto E."/>
            <person name="Dalin E."/>
            <person name="Pangilinan J.L."/>
            <person name="Lapidus A."/>
            <person name="Lowry S."/>
            <person name="Kyrpides N.C."/>
            <person name="McMahon K.D."/>
            <person name="Hugenholtz P."/>
        </authorList>
    </citation>
    <scope>NUCLEOTIDE SEQUENCE [LARGE SCALE GENOMIC DNA]</scope>
    <source>
        <strain evidence="1">UW-1</strain>
    </source>
</reference>
<protein>
    <submittedName>
        <fullName evidence="1">Uncharacterized protein</fullName>
    </submittedName>
</protein>
<dbReference type="OrthoDB" id="5772540at2"/>
<accession>C7RIU5</accession>
<organism evidence="1">
    <name type="scientific">Accumulibacter regalis</name>
    <dbReference type="NCBI Taxonomy" id="522306"/>
    <lineage>
        <taxon>Bacteria</taxon>
        <taxon>Pseudomonadati</taxon>
        <taxon>Pseudomonadota</taxon>
        <taxon>Betaproteobacteria</taxon>
        <taxon>Candidatus Accumulibacter</taxon>
    </lineage>
</organism>
<dbReference type="KEGG" id="app:CAP2UW1_0057"/>
<evidence type="ECO:0000313" key="1">
    <source>
        <dbReference type="EMBL" id="ACV33431.1"/>
    </source>
</evidence>
<dbReference type="AlphaFoldDB" id="C7RIU5"/>
<reference evidence="1" key="1">
    <citation type="submission" date="2009-08" db="EMBL/GenBank/DDBJ databases">
        <authorList>
            <consortium name="US DOE Joint Genome Institute"/>
            <person name="Lucas S."/>
            <person name="Copeland A."/>
            <person name="Lapidus A."/>
            <person name="Glavina del Rio T."/>
            <person name="Dalin E."/>
            <person name="Tice H."/>
            <person name="Bruce D."/>
            <person name="Barry K."/>
            <person name="Pitluck S."/>
            <person name="Lowry S."/>
            <person name="Larimer F."/>
            <person name="Land M."/>
            <person name="Hauser L."/>
            <person name="Kyrpides N."/>
            <person name="Ivanova N."/>
            <person name="McMahon K.D."/>
            <person name="Hugenholtz P."/>
        </authorList>
    </citation>
    <scope>NUCLEOTIDE SEQUENCE</scope>
    <source>
        <strain evidence="1">UW-1</strain>
    </source>
</reference>
<dbReference type="EMBL" id="CP001715">
    <property type="protein sequence ID" value="ACV33431.1"/>
    <property type="molecule type" value="Genomic_DNA"/>
</dbReference>
<sequence>MEKIVRRYAAHFPRWCQAFGDHLPDPGGEGRAVEWLVGEGCVGVIVLPEVRRLLMHELLGPQKPHLEFRQRSLSLNRYDYDEVEVLGHSGYAALRELLLAGDETHMFLTYHLIYPPGTRIITVSLKPPLPLLYKEMAPLAVSVCA</sequence>
<proteinExistence type="predicted"/>